<dbReference type="Proteomes" id="UP000287188">
    <property type="component" value="Unassembled WGS sequence"/>
</dbReference>
<feature type="transmembrane region" description="Helical" evidence="1">
    <location>
        <begin position="6"/>
        <end position="23"/>
    </location>
</feature>
<comment type="caution">
    <text evidence="2">The sequence shown here is derived from an EMBL/GenBank/DDBJ whole genome shotgun (WGS) entry which is preliminary data.</text>
</comment>
<organism evidence="2 3">
    <name type="scientific">Dictyobacter kobayashii</name>
    <dbReference type="NCBI Taxonomy" id="2014872"/>
    <lineage>
        <taxon>Bacteria</taxon>
        <taxon>Bacillati</taxon>
        <taxon>Chloroflexota</taxon>
        <taxon>Ktedonobacteria</taxon>
        <taxon>Ktedonobacterales</taxon>
        <taxon>Dictyobacteraceae</taxon>
        <taxon>Dictyobacter</taxon>
    </lineage>
</organism>
<gene>
    <name evidence="2" type="ORF">KDK_39440</name>
</gene>
<evidence type="ECO:0000313" key="2">
    <source>
        <dbReference type="EMBL" id="GCE20144.1"/>
    </source>
</evidence>
<name>A0A402AM86_9CHLR</name>
<protein>
    <submittedName>
        <fullName evidence="2">Uncharacterized protein</fullName>
    </submittedName>
</protein>
<keyword evidence="1" id="KW-0472">Membrane</keyword>
<sequence length="70" mass="7711">MPLNFQTATIIVIALIIAVNWLSSKESDPNNKTGLIIALCITAVILLLITLPRLLGTYNNLLSITHSFYK</sequence>
<accession>A0A402AM86</accession>
<keyword evidence="3" id="KW-1185">Reference proteome</keyword>
<dbReference type="EMBL" id="BIFS01000001">
    <property type="protein sequence ID" value="GCE20144.1"/>
    <property type="molecule type" value="Genomic_DNA"/>
</dbReference>
<reference evidence="3" key="1">
    <citation type="submission" date="2018-12" db="EMBL/GenBank/DDBJ databases">
        <title>Tengunoibacter tsumagoiensis gen. nov., sp. nov., Dictyobacter kobayashii sp. nov., D. alpinus sp. nov., and D. joshuensis sp. nov. and description of Dictyobacteraceae fam. nov. within the order Ktedonobacterales isolated from Tengu-no-mugimeshi.</title>
        <authorList>
            <person name="Wang C.M."/>
            <person name="Zheng Y."/>
            <person name="Sakai Y."/>
            <person name="Toyoda A."/>
            <person name="Minakuchi Y."/>
            <person name="Abe K."/>
            <person name="Yokota A."/>
            <person name="Yabe S."/>
        </authorList>
    </citation>
    <scope>NUCLEOTIDE SEQUENCE [LARGE SCALE GENOMIC DNA]</scope>
    <source>
        <strain evidence="3">Uno11</strain>
    </source>
</reference>
<dbReference type="RefSeq" id="WP_126551861.1">
    <property type="nucleotide sequence ID" value="NZ_BIFS01000001.1"/>
</dbReference>
<evidence type="ECO:0000313" key="3">
    <source>
        <dbReference type="Proteomes" id="UP000287188"/>
    </source>
</evidence>
<keyword evidence="1" id="KW-1133">Transmembrane helix</keyword>
<keyword evidence="1" id="KW-0812">Transmembrane</keyword>
<proteinExistence type="predicted"/>
<evidence type="ECO:0000256" key="1">
    <source>
        <dbReference type="SAM" id="Phobius"/>
    </source>
</evidence>
<feature type="transmembrane region" description="Helical" evidence="1">
    <location>
        <begin position="35"/>
        <end position="55"/>
    </location>
</feature>
<dbReference type="AlphaFoldDB" id="A0A402AM86"/>